<name>A0A8J7WKL4_9ACTN</name>
<organism evidence="1 2">
    <name type="scientific">Actinocrinis puniceicyclus</name>
    <dbReference type="NCBI Taxonomy" id="977794"/>
    <lineage>
        <taxon>Bacteria</taxon>
        <taxon>Bacillati</taxon>
        <taxon>Actinomycetota</taxon>
        <taxon>Actinomycetes</taxon>
        <taxon>Catenulisporales</taxon>
        <taxon>Actinospicaceae</taxon>
        <taxon>Actinocrinis</taxon>
    </lineage>
</organism>
<gene>
    <name evidence="1" type="ORF">KGA66_13320</name>
</gene>
<sequence>MGEFSIRLRQRIYDTETALRRAVYAKDPYAVQVEQGELDSLLRIAAEHGVDVAPSTTAA</sequence>
<evidence type="ECO:0000313" key="1">
    <source>
        <dbReference type="EMBL" id="MBS2964031.1"/>
    </source>
</evidence>
<accession>A0A8J7WKL4</accession>
<evidence type="ECO:0000313" key="2">
    <source>
        <dbReference type="Proteomes" id="UP000677913"/>
    </source>
</evidence>
<protein>
    <submittedName>
        <fullName evidence="1">Uncharacterized protein</fullName>
    </submittedName>
</protein>
<reference evidence="1" key="1">
    <citation type="submission" date="2021-04" db="EMBL/GenBank/DDBJ databases">
        <title>Genome based classification of Actinospica acidithermotolerans sp. nov., an actinobacterium isolated from an Indonesian hot spring.</title>
        <authorList>
            <person name="Kusuma A.B."/>
            <person name="Putra K.E."/>
            <person name="Nafisah S."/>
            <person name="Loh J."/>
            <person name="Nouioui I."/>
            <person name="Goodfellow M."/>
        </authorList>
    </citation>
    <scope>NUCLEOTIDE SEQUENCE</scope>
    <source>
        <strain evidence="1">DSM 45618</strain>
    </source>
</reference>
<dbReference type="EMBL" id="JAGSXH010000040">
    <property type="protein sequence ID" value="MBS2964031.1"/>
    <property type="molecule type" value="Genomic_DNA"/>
</dbReference>
<dbReference type="Proteomes" id="UP000677913">
    <property type="component" value="Unassembled WGS sequence"/>
</dbReference>
<dbReference type="AlphaFoldDB" id="A0A8J7WKL4"/>
<comment type="caution">
    <text evidence="1">The sequence shown here is derived from an EMBL/GenBank/DDBJ whole genome shotgun (WGS) entry which is preliminary data.</text>
</comment>
<proteinExistence type="predicted"/>
<dbReference type="RefSeq" id="WP_211468287.1">
    <property type="nucleotide sequence ID" value="NZ_JAGSXH010000040.1"/>
</dbReference>
<keyword evidence="2" id="KW-1185">Reference proteome</keyword>